<sequence length="353" mass="39356">MRSPSSGSAEVHVTGEDDEARQASGDCRTVSLYRHDQQNRQSQGGLVLAHSLSVGPIVSATAACHQQYQSRGYRHQQQQQLLKCISITPFSVSIDTSETSASARPSHRQQQHIPYCQQHPPCRTRPSAAMHVHFEQNTCTRTDSDFLSLSWMGKVPEDLPEEGGGWKLDRSQYYVEGWLASGNMRGVVGVTFSTSHCHGYDAPPRSNFNLRGHRSETEKQCIDQVLMKRSMMLSCAYGWLAVFPGFVVRSPVFPDPQRISKARTISSVPSPVLIYILLLGAPRFRSRASERTAPGRNLAASLAKYGNFFPGEIQITSRQIGWGEVEMDGYRHRSLLLAGFCTKIEPGGRSMRW</sequence>
<organism evidence="2 3">
    <name type="scientific">Plakobranchus ocellatus</name>
    <dbReference type="NCBI Taxonomy" id="259542"/>
    <lineage>
        <taxon>Eukaryota</taxon>
        <taxon>Metazoa</taxon>
        <taxon>Spiralia</taxon>
        <taxon>Lophotrochozoa</taxon>
        <taxon>Mollusca</taxon>
        <taxon>Gastropoda</taxon>
        <taxon>Heterobranchia</taxon>
        <taxon>Euthyneura</taxon>
        <taxon>Panpulmonata</taxon>
        <taxon>Sacoglossa</taxon>
        <taxon>Placobranchoidea</taxon>
        <taxon>Plakobranchidae</taxon>
        <taxon>Plakobranchus</taxon>
    </lineage>
</organism>
<protein>
    <submittedName>
        <fullName evidence="2">Tubby-related protein 4</fullName>
    </submittedName>
</protein>
<dbReference type="EMBL" id="BLXT01004605">
    <property type="protein sequence ID" value="GFO15192.1"/>
    <property type="molecule type" value="Genomic_DNA"/>
</dbReference>
<feature type="region of interest" description="Disordered" evidence="1">
    <location>
        <begin position="1"/>
        <end position="24"/>
    </location>
</feature>
<evidence type="ECO:0000313" key="3">
    <source>
        <dbReference type="Proteomes" id="UP000735302"/>
    </source>
</evidence>
<accession>A0AAV4B7Q4</accession>
<keyword evidence="3" id="KW-1185">Reference proteome</keyword>
<name>A0AAV4B7Q4_9GAST</name>
<proteinExistence type="predicted"/>
<dbReference type="Proteomes" id="UP000735302">
    <property type="component" value="Unassembled WGS sequence"/>
</dbReference>
<gene>
    <name evidence="2" type="ORF">PoB_004169700</name>
</gene>
<evidence type="ECO:0000313" key="2">
    <source>
        <dbReference type="EMBL" id="GFO15192.1"/>
    </source>
</evidence>
<comment type="caution">
    <text evidence="2">The sequence shown here is derived from an EMBL/GenBank/DDBJ whole genome shotgun (WGS) entry which is preliminary data.</text>
</comment>
<evidence type="ECO:0000256" key="1">
    <source>
        <dbReference type="SAM" id="MobiDB-lite"/>
    </source>
</evidence>
<reference evidence="2 3" key="1">
    <citation type="journal article" date="2021" name="Elife">
        <title>Chloroplast acquisition without the gene transfer in kleptoplastic sea slugs, Plakobranchus ocellatus.</title>
        <authorList>
            <person name="Maeda T."/>
            <person name="Takahashi S."/>
            <person name="Yoshida T."/>
            <person name="Shimamura S."/>
            <person name="Takaki Y."/>
            <person name="Nagai Y."/>
            <person name="Toyoda A."/>
            <person name="Suzuki Y."/>
            <person name="Arimoto A."/>
            <person name="Ishii H."/>
            <person name="Satoh N."/>
            <person name="Nishiyama T."/>
            <person name="Hasebe M."/>
            <person name="Maruyama T."/>
            <person name="Minagawa J."/>
            <person name="Obokata J."/>
            <person name="Shigenobu S."/>
        </authorList>
    </citation>
    <scope>NUCLEOTIDE SEQUENCE [LARGE SCALE GENOMIC DNA]</scope>
</reference>
<dbReference type="AlphaFoldDB" id="A0AAV4B7Q4"/>